<dbReference type="EMBL" id="RQGD01000031">
    <property type="protein sequence ID" value="TGL58650.1"/>
    <property type="molecule type" value="Genomic_DNA"/>
</dbReference>
<protein>
    <submittedName>
        <fullName evidence="1">Uncharacterized protein</fullName>
    </submittedName>
</protein>
<dbReference type="AlphaFoldDB" id="A0A4R9K1G8"/>
<accession>A0A4R9K1G8</accession>
<gene>
    <name evidence="1" type="ORF">EHQ58_10035</name>
</gene>
<name>A0A4R9K1G8_9LEPT</name>
<sequence length="295" mass="34258">MTKKSIASKHSARQNPAYESARAVYKEYLSFDLTYEEYANQDTLFNNQNFILLDNGLSLPETRFISPLIAAHSGRLVDLDRDPRFIIVADSFKEDLRLTQLLGKERALNITIITVDEFRSMLLAGIRPIHFEDDGVTNKHSGMKLIAKHGFKWPTLNLNVKSKYYNNSGLPQLNPESLLKSRYGYSADMKSNKYVRQEKLSQAVCDIDLGLRDVAYHLQFLVLYGNNNHKMQNSIKKWIEDLEWLKMNYFDREIAIEFGFLDPNKEDEFLDLLGRFVREKSFPELSRGLIFLLSR</sequence>
<dbReference type="Proteomes" id="UP000297693">
    <property type="component" value="Unassembled WGS sequence"/>
</dbReference>
<keyword evidence="2" id="KW-1185">Reference proteome</keyword>
<reference evidence="1" key="1">
    <citation type="journal article" date="2019" name="PLoS Negl. Trop. Dis.">
        <title>Revisiting the worldwide diversity of Leptospira species in the environment.</title>
        <authorList>
            <person name="Vincent A.T."/>
            <person name="Schiettekatte O."/>
            <person name="Bourhy P."/>
            <person name="Veyrier F.J."/>
            <person name="Picardeau M."/>
        </authorList>
    </citation>
    <scope>NUCLEOTIDE SEQUENCE [LARGE SCALE GENOMIC DNA]</scope>
    <source>
        <strain evidence="1">201702476</strain>
    </source>
</reference>
<evidence type="ECO:0000313" key="1">
    <source>
        <dbReference type="EMBL" id="TGL58650.1"/>
    </source>
</evidence>
<proteinExistence type="predicted"/>
<organism evidence="1 2">
    <name type="scientific">Leptospira ognonensis</name>
    <dbReference type="NCBI Taxonomy" id="2484945"/>
    <lineage>
        <taxon>Bacteria</taxon>
        <taxon>Pseudomonadati</taxon>
        <taxon>Spirochaetota</taxon>
        <taxon>Spirochaetia</taxon>
        <taxon>Leptospirales</taxon>
        <taxon>Leptospiraceae</taxon>
        <taxon>Leptospira</taxon>
    </lineage>
</organism>
<comment type="caution">
    <text evidence="1">The sequence shown here is derived from an EMBL/GenBank/DDBJ whole genome shotgun (WGS) entry which is preliminary data.</text>
</comment>
<evidence type="ECO:0000313" key="2">
    <source>
        <dbReference type="Proteomes" id="UP000297693"/>
    </source>
</evidence>
<dbReference type="RefSeq" id="WP_135623771.1">
    <property type="nucleotide sequence ID" value="NZ_RQGD01000031.1"/>
</dbReference>